<dbReference type="SMART" id="SM00797">
    <property type="entry name" value="AHS2"/>
    <property type="match status" value="1"/>
</dbReference>
<dbReference type="PANTHER" id="PTHR43309">
    <property type="entry name" value="5-OXOPROLINASE SUBUNIT C"/>
    <property type="match status" value="1"/>
</dbReference>
<dbReference type="InterPro" id="IPR052708">
    <property type="entry name" value="PxpC"/>
</dbReference>
<accession>A0A4R5YI83</accession>
<dbReference type="SUPFAM" id="SSF50891">
    <property type="entry name" value="Cyclophilin-like"/>
    <property type="match status" value="2"/>
</dbReference>
<dbReference type="InterPro" id="IPR003833">
    <property type="entry name" value="CT_C_D"/>
</dbReference>
<dbReference type="EMBL" id="SMZT01000002">
    <property type="protein sequence ID" value="TDL44813.1"/>
    <property type="molecule type" value="Genomic_DNA"/>
</dbReference>
<dbReference type="Gene3D" id="2.40.100.10">
    <property type="entry name" value="Cyclophilin-like"/>
    <property type="match status" value="2"/>
</dbReference>
<evidence type="ECO:0000313" key="8">
    <source>
        <dbReference type="Proteomes" id="UP000295163"/>
    </source>
</evidence>
<comment type="caution">
    <text evidence="7">The sequence shown here is derived from an EMBL/GenBank/DDBJ whole genome shotgun (WGS) entry which is preliminary data.</text>
</comment>
<dbReference type="GO" id="GO:0016829">
    <property type="term" value="F:lyase activity"/>
    <property type="evidence" value="ECO:0007669"/>
    <property type="project" value="UniProtKB-KW"/>
</dbReference>
<protein>
    <submittedName>
        <fullName evidence="7">5-oxoprolinase/urea amidolyase family protein</fullName>
    </submittedName>
</protein>
<dbReference type="GO" id="GO:0016787">
    <property type="term" value="F:hydrolase activity"/>
    <property type="evidence" value="ECO:0007669"/>
    <property type="project" value="UniProtKB-KW"/>
</dbReference>
<evidence type="ECO:0000256" key="1">
    <source>
        <dbReference type="ARBA" id="ARBA00022741"/>
    </source>
</evidence>
<dbReference type="PANTHER" id="PTHR43309:SF3">
    <property type="entry name" value="5-OXOPROLINASE SUBUNIT C"/>
    <property type="match status" value="1"/>
</dbReference>
<dbReference type="Pfam" id="PF02682">
    <property type="entry name" value="CT_C_D"/>
    <property type="match status" value="1"/>
</dbReference>
<dbReference type="SMART" id="SM00796">
    <property type="entry name" value="AHS1"/>
    <property type="match status" value="1"/>
</dbReference>
<dbReference type="InterPro" id="IPR003778">
    <property type="entry name" value="CT_A_B"/>
</dbReference>
<name>A0A4R5YI83_KOCRO</name>
<keyword evidence="2" id="KW-0378">Hydrolase</keyword>
<evidence type="ECO:0000259" key="5">
    <source>
        <dbReference type="SMART" id="SM00796"/>
    </source>
</evidence>
<evidence type="ECO:0000313" key="7">
    <source>
        <dbReference type="EMBL" id="TDL44813.1"/>
    </source>
</evidence>
<dbReference type="NCBIfam" id="TIGR00724">
    <property type="entry name" value="urea_amlyse_rel"/>
    <property type="match status" value="1"/>
</dbReference>
<proteinExistence type="predicted"/>
<dbReference type="Proteomes" id="UP000295163">
    <property type="component" value="Unassembled WGS sequence"/>
</dbReference>
<evidence type="ECO:0000256" key="2">
    <source>
        <dbReference type="ARBA" id="ARBA00022801"/>
    </source>
</evidence>
<sequence>MSGPAAAGPRPVRPLGPRAALVECADLHDAVAVHARLAAADLPGLVDCVAGAETVVVRASTTDALREVVRAARAVPRGSAGAGRARTVTIDVVYDGEDLEAVGELTGLGADGVVRFHTEQAWTAAFAGFAPGFFYCVGEDGPDVPRRGTPRTAVPAGSVALAGRFSAVYPRSSPGGWQLIGRSAARMFDLDREDPALLRPGDRVRYRPVRELVEVAAAPAGTAPVRGPHLTVGAPGLQTLVQDGGRAGSAALGVSPSGALDAAAAGSANRLVGNGPGSAVLEHLLGGLELTAHGEHVLAVTGARAALTVTGPAPWRPPPGTPFALRDGERLAVGTVTAGARVYVGVRGGIAVPPVLGSRSADTLAGLGPAPLAAGDALPVGPDPGTAVRPPEPAPAPAAVPTVRVVPGPRDDWFTPAAVTSFFAQEWELTASSDRVGARLSGEPLERVRTDELPSEGTVPGCVQVPPAGLPVVLLQDAPTTGGYPVIGVVHPEDLAVLAQLRPGGRLRFTRLPAPDLGPPPAEDPEPATARAEPVSTATSTSTDMSTDTSRE</sequence>
<dbReference type="GO" id="GO:0005524">
    <property type="term" value="F:ATP binding"/>
    <property type="evidence" value="ECO:0007669"/>
    <property type="project" value="UniProtKB-KW"/>
</dbReference>
<keyword evidence="7" id="KW-0456">Lyase</keyword>
<keyword evidence="1" id="KW-0547">Nucleotide-binding</keyword>
<dbReference type="Pfam" id="PF02626">
    <property type="entry name" value="CT_A_B"/>
    <property type="match status" value="1"/>
</dbReference>
<evidence type="ECO:0000256" key="3">
    <source>
        <dbReference type="ARBA" id="ARBA00022840"/>
    </source>
</evidence>
<organism evidence="7 8">
    <name type="scientific">Kocuria rosea</name>
    <name type="common">Deinococcus erythromyxa</name>
    <name type="synonym">Micrococcus rubens</name>
    <dbReference type="NCBI Taxonomy" id="1275"/>
    <lineage>
        <taxon>Bacteria</taxon>
        <taxon>Bacillati</taxon>
        <taxon>Actinomycetota</taxon>
        <taxon>Actinomycetes</taxon>
        <taxon>Micrococcales</taxon>
        <taxon>Micrococcaceae</taxon>
        <taxon>Kocuria</taxon>
    </lineage>
</organism>
<dbReference type="RefSeq" id="WP_133409884.1">
    <property type="nucleotide sequence ID" value="NZ_SMZT01000002.1"/>
</dbReference>
<feature type="domain" description="Carboxyltransferase" evidence="5">
    <location>
        <begin position="9"/>
        <end position="198"/>
    </location>
</feature>
<dbReference type="GeneID" id="64347180"/>
<evidence type="ECO:0000256" key="4">
    <source>
        <dbReference type="SAM" id="MobiDB-lite"/>
    </source>
</evidence>
<keyword evidence="3" id="KW-0067">ATP-binding</keyword>
<gene>
    <name evidence="7" type="ORF">E2R59_07115</name>
</gene>
<reference evidence="7 8" key="1">
    <citation type="submission" date="2019-03" db="EMBL/GenBank/DDBJ databases">
        <title>Genome Sequencing and Assembly of Various Microbes Isolated from Partially Reclaimed Soil and Acid Mine Drainage (AMD) Site.</title>
        <authorList>
            <person name="Steinbock B."/>
            <person name="Bechtold R."/>
            <person name="Sevigny J.L."/>
            <person name="Thomas D."/>
            <person name="Cuthill L.R."/>
            <person name="Aveiro Johannsen E.J."/>
            <person name="Thomas K."/>
            <person name="Ghosh A."/>
        </authorList>
    </citation>
    <scope>NUCLEOTIDE SEQUENCE [LARGE SCALE GENOMIC DNA]</scope>
    <source>
        <strain evidence="7 8">S-A3</strain>
    </source>
</reference>
<dbReference type="Gene3D" id="3.30.1360.40">
    <property type="match status" value="1"/>
</dbReference>
<feature type="domain" description="Carboxyltransferase" evidence="6">
    <location>
        <begin position="251"/>
        <end position="532"/>
    </location>
</feature>
<dbReference type="AlphaFoldDB" id="A0A4R5YI83"/>
<feature type="compositionally biased region" description="Low complexity" evidence="4">
    <location>
        <begin position="527"/>
        <end position="552"/>
    </location>
</feature>
<feature type="region of interest" description="Disordered" evidence="4">
    <location>
        <begin position="509"/>
        <end position="552"/>
    </location>
</feature>
<evidence type="ECO:0000259" key="6">
    <source>
        <dbReference type="SMART" id="SM00797"/>
    </source>
</evidence>
<dbReference type="InterPro" id="IPR029000">
    <property type="entry name" value="Cyclophilin-like_dom_sf"/>
</dbReference>